<keyword evidence="3" id="KW-1185">Reference proteome</keyword>
<comment type="caution">
    <text evidence="2">The sequence shown here is derived from an EMBL/GenBank/DDBJ whole genome shotgun (WGS) entry which is preliminary data.</text>
</comment>
<keyword evidence="1" id="KW-1133">Transmembrane helix</keyword>
<name>A0A916R4Z9_9HYPH</name>
<gene>
    <name evidence="2" type="ORF">GCM10011499_00690</name>
</gene>
<dbReference type="AlphaFoldDB" id="A0A916R4Z9"/>
<accession>A0A916R4Z9</accession>
<keyword evidence="1" id="KW-0812">Transmembrane</keyword>
<protein>
    <recommendedName>
        <fullName evidence="4">DUF2125 domain-containing protein</fullName>
    </recommendedName>
</protein>
<dbReference type="InterPro" id="IPR018666">
    <property type="entry name" value="DUF2125"/>
</dbReference>
<feature type="transmembrane region" description="Helical" evidence="1">
    <location>
        <begin position="5"/>
        <end position="25"/>
    </location>
</feature>
<sequence>MKRFIIMICVVVAVAGLWTAGWFYIAQRVGAEVAMLAEADGESVPRVTCEDLQVDGFPFHFAPRCTNAEIVMGDYDITLGQLQGTVLFYRPTHIQFFAAGPLEIADAFTGSRQQVTWSDMRGSVRLDGDRIGRISVLANNIVYADALFGDAVFGEAEHAEIHLVDATGSEGHDGLGAALDYFARIDGLESGPAEIENGTITLDGRLTGLPPMDVWGHPDALRIWQANDGVLSVRAIDAVAQDASLSASGDLHLDELGRLNGVIELTASGIRERLGDMEESQLVDVFLGSPDAQGMHRQSVTARNGTLVVGIIPVFALTPLF</sequence>
<proteinExistence type="predicted"/>
<reference evidence="2 3" key="1">
    <citation type="journal article" date="2014" name="Int. J. Syst. Evol. Microbiol.">
        <title>Complete genome sequence of Corynebacterium casei LMG S-19264T (=DSM 44701T), isolated from a smear-ripened cheese.</title>
        <authorList>
            <consortium name="US DOE Joint Genome Institute (JGI-PGF)"/>
            <person name="Walter F."/>
            <person name="Albersmeier A."/>
            <person name="Kalinowski J."/>
            <person name="Ruckert C."/>
        </authorList>
    </citation>
    <scope>NUCLEOTIDE SEQUENCE [LARGE SCALE GENOMIC DNA]</scope>
    <source>
        <strain evidence="2 3">CGMCC 1.15896</strain>
    </source>
</reference>
<dbReference type="Pfam" id="PF09898">
    <property type="entry name" value="DUF2125"/>
    <property type="match status" value="1"/>
</dbReference>
<evidence type="ECO:0008006" key="4">
    <source>
        <dbReference type="Google" id="ProtNLM"/>
    </source>
</evidence>
<evidence type="ECO:0000313" key="3">
    <source>
        <dbReference type="Proteomes" id="UP000596977"/>
    </source>
</evidence>
<keyword evidence="1" id="KW-0472">Membrane</keyword>
<dbReference type="RefSeq" id="WP_127072496.1">
    <property type="nucleotide sequence ID" value="NZ_BMKB01000001.1"/>
</dbReference>
<dbReference type="OrthoDB" id="7169664at2"/>
<evidence type="ECO:0000256" key="1">
    <source>
        <dbReference type="SAM" id="Phobius"/>
    </source>
</evidence>
<dbReference type="EMBL" id="BMKB01000001">
    <property type="protein sequence ID" value="GGA35253.1"/>
    <property type="molecule type" value="Genomic_DNA"/>
</dbReference>
<evidence type="ECO:0000313" key="2">
    <source>
        <dbReference type="EMBL" id="GGA35253.1"/>
    </source>
</evidence>
<organism evidence="2 3">
    <name type="scientific">Pelagibacterium lentulum</name>
    <dbReference type="NCBI Taxonomy" id="2029865"/>
    <lineage>
        <taxon>Bacteria</taxon>
        <taxon>Pseudomonadati</taxon>
        <taxon>Pseudomonadota</taxon>
        <taxon>Alphaproteobacteria</taxon>
        <taxon>Hyphomicrobiales</taxon>
        <taxon>Devosiaceae</taxon>
        <taxon>Pelagibacterium</taxon>
    </lineage>
</organism>
<dbReference type="Proteomes" id="UP000596977">
    <property type="component" value="Unassembled WGS sequence"/>
</dbReference>